<evidence type="ECO:0000256" key="1">
    <source>
        <dbReference type="SAM" id="SignalP"/>
    </source>
</evidence>
<reference evidence="2 3" key="1">
    <citation type="submission" date="2016-02" db="EMBL/GenBank/DDBJ databases">
        <title>Genome analysis of coral dinoflagellate symbionts highlights evolutionary adaptations to a symbiotic lifestyle.</title>
        <authorList>
            <person name="Aranda M."/>
            <person name="Li Y."/>
            <person name="Liew Y.J."/>
            <person name="Baumgarten S."/>
            <person name="Simakov O."/>
            <person name="Wilson M."/>
            <person name="Piel J."/>
            <person name="Ashoor H."/>
            <person name="Bougouffa S."/>
            <person name="Bajic V.B."/>
            <person name="Ryu T."/>
            <person name="Ravasi T."/>
            <person name="Bayer T."/>
            <person name="Micklem G."/>
            <person name="Kim H."/>
            <person name="Bhak J."/>
            <person name="Lajeunesse T.C."/>
            <person name="Voolstra C.R."/>
        </authorList>
    </citation>
    <scope>NUCLEOTIDE SEQUENCE [LARGE SCALE GENOMIC DNA]</scope>
    <source>
        <strain evidence="2 3">CCMP2467</strain>
    </source>
</reference>
<name>A0A1Q9F721_SYMMI</name>
<feature type="chain" id="PRO_5010326895" evidence="1">
    <location>
        <begin position="20"/>
        <end position="208"/>
    </location>
</feature>
<organism evidence="2 3">
    <name type="scientific">Symbiodinium microadriaticum</name>
    <name type="common">Dinoflagellate</name>
    <name type="synonym">Zooxanthella microadriatica</name>
    <dbReference type="NCBI Taxonomy" id="2951"/>
    <lineage>
        <taxon>Eukaryota</taxon>
        <taxon>Sar</taxon>
        <taxon>Alveolata</taxon>
        <taxon>Dinophyceae</taxon>
        <taxon>Suessiales</taxon>
        <taxon>Symbiodiniaceae</taxon>
        <taxon>Symbiodinium</taxon>
    </lineage>
</organism>
<keyword evidence="3" id="KW-1185">Reference proteome</keyword>
<gene>
    <name evidence="2" type="ORF">AK812_SmicGene353</name>
</gene>
<sequence>MHLFGLLLVQGFYWTSTKAEDAVGFQPVRNMPQRDTDPYFALLRTDYKFRIQTDYVAYSIDILIDPCRELIRSGGRGAACCQGTNTAGCQHHPTIEAGQDLQVAYMQNAHVASCRGTEYEFDPNCGTYLEVHRPGQKPVLADVRIDSINFPSGYQTVFLATHRLCRGQYEVWWVVQRTRGFYVEAPTCATPPGGVDPPRPALSLSEMP</sequence>
<dbReference type="OMA" id="TENLCAG"/>
<accession>A0A1Q9F721</accession>
<dbReference type="OrthoDB" id="283798at2759"/>
<comment type="caution">
    <text evidence="2">The sequence shown here is derived from an EMBL/GenBank/DDBJ whole genome shotgun (WGS) entry which is preliminary data.</text>
</comment>
<dbReference type="AlphaFoldDB" id="A0A1Q9F721"/>
<proteinExistence type="predicted"/>
<feature type="signal peptide" evidence="1">
    <location>
        <begin position="1"/>
        <end position="19"/>
    </location>
</feature>
<keyword evidence="1" id="KW-0732">Signal</keyword>
<evidence type="ECO:0000313" key="2">
    <source>
        <dbReference type="EMBL" id="OLQ15422.1"/>
    </source>
</evidence>
<protein>
    <submittedName>
        <fullName evidence="2">Uncharacterized protein</fullName>
    </submittedName>
</protein>
<dbReference type="EMBL" id="LSRX01000003">
    <property type="protein sequence ID" value="OLQ15422.1"/>
    <property type="molecule type" value="Genomic_DNA"/>
</dbReference>
<dbReference type="Proteomes" id="UP000186817">
    <property type="component" value="Unassembled WGS sequence"/>
</dbReference>
<evidence type="ECO:0000313" key="3">
    <source>
        <dbReference type="Proteomes" id="UP000186817"/>
    </source>
</evidence>